<organism evidence="2 3">
    <name type="scientific">Leucobacter luti</name>
    <dbReference type="NCBI Taxonomy" id="340320"/>
    <lineage>
        <taxon>Bacteria</taxon>
        <taxon>Bacillati</taxon>
        <taxon>Actinomycetota</taxon>
        <taxon>Actinomycetes</taxon>
        <taxon>Micrococcales</taxon>
        <taxon>Microbacteriaceae</taxon>
        <taxon>Leucobacter</taxon>
    </lineage>
</organism>
<gene>
    <name evidence="2" type="ORF">EDF62_3007</name>
</gene>
<dbReference type="InterPro" id="IPR021315">
    <property type="entry name" value="Gap/Sap"/>
</dbReference>
<dbReference type="OrthoDB" id="4753036at2"/>
<accession>A0A4R6RSD4</accession>
<feature type="transmembrane region" description="Helical" evidence="1">
    <location>
        <begin position="12"/>
        <end position="31"/>
    </location>
</feature>
<feature type="transmembrane region" description="Helical" evidence="1">
    <location>
        <begin position="114"/>
        <end position="132"/>
    </location>
</feature>
<feature type="transmembrane region" description="Helical" evidence="1">
    <location>
        <begin position="75"/>
        <end position="93"/>
    </location>
</feature>
<feature type="transmembrane region" description="Helical" evidence="1">
    <location>
        <begin position="138"/>
        <end position="155"/>
    </location>
</feature>
<dbReference type="AlphaFoldDB" id="A0A4R6RSD4"/>
<keyword evidence="1" id="KW-1133">Transmembrane helix</keyword>
<dbReference type="Proteomes" id="UP000295601">
    <property type="component" value="Unassembled WGS sequence"/>
</dbReference>
<proteinExistence type="predicted"/>
<evidence type="ECO:0000313" key="3">
    <source>
        <dbReference type="Proteomes" id="UP000295601"/>
    </source>
</evidence>
<feature type="transmembrane region" description="Helical" evidence="1">
    <location>
        <begin position="203"/>
        <end position="222"/>
    </location>
</feature>
<protein>
    <submittedName>
        <fullName evidence="2">Sap-like sulfolipid-1-addressing protein</fullName>
    </submittedName>
</protein>
<comment type="caution">
    <text evidence="2">The sequence shown here is derived from an EMBL/GenBank/DDBJ whole genome shotgun (WGS) entry which is preliminary data.</text>
</comment>
<sequence>MLGQIIGEVLPLTLAIAISPLTIVAVILMLLSPNARSTGPGFLIGWAFGVAVPVVVFVFIGGALPPKAEANGPDVVRAIIQFVLAALLLLLAVKQWRGRPTPGSEPVLPKWMSAINAFTFMRALGLGVLLSLPRPKNLILAASAGIIIGGANLPVGSTATATGVFILCAISTVLVPVIAYLLAADRLRKPFESFHEWLARENAVITSVLLLVISVLMLGKAISSL</sequence>
<evidence type="ECO:0000256" key="1">
    <source>
        <dbReference type="SAM" id="Phobius"/>
    </source>
</evidence>
<feature type="transmembrane region" description="Helical" evidence="1">
    <location>
        <begin position="43"/>
        <end position="63"/>
    </location>
</feature>
<dbReference type="EMBL" id="SNYA01000008">
    <property type="protein sequence ID" value="TDP89712.1"/>
    <property type="molecule type" value="Genomic_DNA"/>
</dbReference>
<keyword evidence="1" id="KW-0812">Transmembrane</keyword>
<keyword evidence="1" id="KW-0472">Membrane</keyword>
<feature type="transmembrane region" description="Helical" evidence="1">
    <location>
        <begin position="162"/>
        <end position="183"/>
    </location>
</feature>
<reference evidence="2 3" key="1">
    <citation type="submission" date="2019-03" db="EMBL/GenBank/DDBJ databases">
        <title>Genomic analyses of the natural microbiome of Caenorhabditis elegans.</title>
        <authorList>
            <person name="Samuel B."/>
        </authorList>
    </citation>
    <scope>NUCLEOTIDE SEQUENCE [LARGE SCALE GENOMIC DNA]</scope>
    <source>
        <strain evidence="2 3">JUb18</strain>
    </source>
</reference>
<keyword evidence="3" id="KW-1185">Reference proteome</keyword>
<dbReference type="RefSeq" id="WP_133617579.1">
    <property type="nucleotide sequence ID" value="NZ_SNYA01000008.1"/>
</dbReference>
<name>A0A4R6RSD4_9MICO</name>
<evidence type="ECO:0000313" key="2">
    <source>
        <dbReference type="EMBL" id="TDP89712.1"/>
    </source>
</evidence>
<dbReference type="Pfam" id="PF11139">
    <property type="entry name" value="SfLAP"/>
    <property type="match status" value="1"/>
</dbReference>